<evidence type="ECO:0000313" key="2">
    <source>
        <dbReference type="Proteomes" id="UP001459105"/>
    </source>
</evidence>
<dbReference type="Proteomes" id="UP001459105">
    <property type="component" value="Segment"/>
</dbReference>
<name>A0AAX4QGC7_9CAUD</name>
<accession>A0AAX4QGC7</accession>
<dbReference type="EMBL" id="PP438412">
    <property type="protein sequence ID" value="XAI95482.1"/>
    <property type="molecule type" value="Genomic_DNA"/>
</dbReference>
<reference evidence="1" key="1">
    <citation type="submission" date="2024-03" db="EMBL/GenBank/DDBJ databases">
        <authorList>
            <person name="Lin W."/>
            <person name="Li D."/>
            <person name="Tong Y."/>
        </authorList>
    </citation>
    <scope>NUCLEOTIDE SEQUENCE</scope>
</reference>
<protein>
    <submittedName>
        <fullName evidence="1">Uncharacterized protein</fullName>
    </submittedName>
</protein>
<proteinExistence type="predicted"/>
<sequence>MSAQVSIASGYTPEVRYDLEKAKEIGAAVIGVWKDPVNGSVRSGIVKWQELPPVNDEASESVGEATEYAWCWYHGSSTDDQISDTGFHGIATFELLAYVPNIPFVIA</sequence>
<organism evidence="1 2">
    <name type="scientific">Microcystis phage Mvi-JY20</name>
    <dbReference type="NCBI Taxonomy" id="3128146"/>
    <lineage>
        <taxon>Viruses</taxon>
        <taxon>Duplodnaviria</taxon>
        <taxon>Heunggongvirae</taxon>
        <taxon>Uroviricota</taxon>
        <taxon>Caudoviricetes</taxon>
    </lineage>
</organism>
<evidence type="ECO:0000313" key="1">
    <source>
        <dbReference type="EMBL" id="XAI95482.1"/>
    </source>
</evidence>